<keyword evidence="1" id="KW-0812">Transmembrane</keyword>
<accession>A0AAD8AGZ8</accession>
<keyword evidence="1" id="KW-0472">Membrane</keyword>
<keyword evidence="1" id="KW-1133">Transmembrane helix</keyword>
<reference evidence="2" key="1">
    <citation type="journal article" date="2023" name="IScience">
        <title>Live-bearing cockroach genome reveals convergent evolutionary mechanisms linked to viviparity in insects and beyond.</title>
        <authorList>
            <person name="Fouks B."/>
            <person name="Harrison M.C."/>
            <person name="Mikhailova A.A."/>
            <person name="Marchal E."/>
            <person name="English S."/>
            <person name="Carruthers M."/>
            <person name="Jennings E.C."/>
            <person name="Chiamaka E.L."/>
            <person name="Frigard R.A."/>
            <person name="Pippel M."/>
            <person name="Attardo G.M."/>
            <person name="Benoit J.B."/>
            <person name="Bornberg-Bauer E."/>
            <person name="Tobe S.S."/>
        </authorList>
    </citation>
    <scope>NUCLEOTIDE SEQUENCE</scope>
    <source>
        <strain evidence="2">Stay&amp;Tobe</strain>
    </source>
</reference>
<proteinExistence type="predicted"/>
<feature type="non-terminal residue" evidence="2">
    <location>
        <position position="1"/>
    </location>
</feature>
<dbReference type="AlphaFoldDB" id="A0AAD8AGZ8"/>
<evidence type="ECO:0000313" key="3">
    <source>
        <dbReference type="Proteomes" id="UP001233999"/>
    </source>
</evidence>
<dbReference type="Proteomes" id="UP001233999">
    <property type="component" value="Unassembled WGS sequence"/>
</dbReference>
<keyword evidence="3" id="KW-1185">Reference proteome</keyword>
<feature type="non-terminal residue" evidence="2">
    <location>
        <position position="61"/>
    </location>
</feature>
<name>A0AAD8AGZ8_DIPPU</name>
<feature type="transmembrane region" description="Helical" evidence="1">
    <location>
        <begin position="20"/>
        <end position="36"/>
    </location>
</feature>
<dbReference type="EMBL" id="JASPKZ010000842">
    <property type="protein sequence ID" value="KAJ9598970.1"/>
    <property type="molecule type" value="Genomic_DNA"/>
</dbReference>
<sequence>RMLEELKLWFTRYLRVNTNIHNIKSSLVYLFIYYFLFPLNPIQIFSSQSFINFIIHSFYYN</sequence>
<evidence type="ECO:0000313" key="2">
    <source>
        <dbReference type="EMBL" id="KAJ9598970.1"/>
    </source>
</evidence>
<protein>
    <submittedName>
        <fullName evidence="2">Uncharacterized protein</fullName>
    </submittedName>
</protein>
<evidence type="ECO:0000256" key="1">
    <source>
        <dbReference type="SAM" id="Phobius"/>
    </source>
</evidence>
<reference evidence="2" key="2">
    <citation type="submission" date="2023-05" db="EMBL/GenBank/DDBJ databases">
        <authorList>
            <person name="Fouks B."/>
        </authorList>
    </citation>
    <scope>NUCLEOTIDE SEQUENCE</scope>
    <source>
        <strain evidence="2">Stay&amp;Tobe</strain>
        <tissue evidence="2">Testes</tissue>
    </source>
</reference>
<comment type="caution">
    <text evidence="2">The sequence shown here is derived from an EMBL/GenBank/DDBJ whole genome shotgun (WGS) entry which is preliminary data.</text>
</comment>
<gene>
    <name evidence="2" type="ORF">L9F63_010564</name>
</gene>
<organism evidence="2 3">
    <name type="scientific">Diploptera punctata</name>
    <name type="common">Pacific beetle cockroach</name>
    <dbReference type="NCBI Taxonomy" id="6984"/>
    <lineage>
        <taxon>Eukaryota</taxon>
        <taxon>Metazoa</taxon>
        <taxon>Ecdysozoa</taxon>
        <taxon>Arthropoda</taxon>
        <taxon>Hexapoda</taxon>
        <taxon>Insecta</taxon>
        <taxon>Pterygota</taxon>
        <taxon>Neoptera</taxon>
        <taxon>Polyneoptera</taxon>
        <taxon>Dictyoptera</taxon>
        <taxon>Blattodea</taxon>
        <taxon>Blaberoidea</taxon>
        <taxon>Blaberidae</taxon>
        <taxon>Diplopterinae</taxon>
        <taxon>Diploptera</taxon>
    </lineage>
</organism>